<sequence length="58" mass="6315">MGEIISAELTVACPSEVAVYDDAFRAMHDIAAHESEPVEVLARIAHEHEQNQRGVVDG</sequence>
<gene>
    <name evidence="1" type="ORF">ACFYU5_02155</name>
</gene>
<comment type="caution">
    <text evidence="1">The sequence shown here is derived from an EMBL/GenBank/DDBJ whole genome shotgun (WGS) entry which is preliminary data.</text>
</comment>
<keyword evidence="2" id="KW-1185">Reference proteome</keyword>
<protein>
    <recommendedName>
        <fullName evidence="3">DUF5753 domain-containing protein</fullName>
    </recommendedName>
</protein>
<dbReference type="Proteomes" id="UP001601442">
    <property type="component" value="Unassembled WGS sequence"/>
</dbReference>
<evidence type="ECO:0000313" key="1">
    <source>
        <dbReference type="EMBL" id="MFF0495184.1"/>
    </source>
</evidence>
<reference evidence="1 2" key="1">
    <citation type="submission" date="2024-10" db="EMBL/GenBank/DDBJ databases">
        <title>The Natural Products Discovery Center: Release of the First 8490 Sequenced Strains for Exploring Actinobacteria Biosynthetic Diversity.</title>
        <authorList>
            <person name="Kalkreuter E."/>
            <person name="Kautsar S.A."/>
            <person name="Yang D."/>
            <person name="Bader C.D."/>
            <person name="Teijaro C.N."/>
            <person name="Fluegel L."/>
            <person name="Davis C.M."/>
            <person name="Simpson J.R."/>
            <person name="Lauterbach L."/>
            <person name="Steele A.D."/>
            <person name="Gui C."/>
            <person name="Meng S."/>
            <person name="Li G."/>
            <person name="Viehrig K."/>
            <person name="Ye F."/>
            <person name="Su P."/>
            <person name="Kiefer A.F."/>
            <person name="Nichols A."/>
            <person name="Cepeda A.J."/>
            <person name="Yan W."/>
            <person name="Fan B."/>
            <person name="Jiang Y."/>
            <person name="Adhikari A."/>
            <person name="Zheng C.-J."/>
            <person name="Schuster L."/>
            <person name="Cowan T.M."/>
            <person name="Smanski M.J."/>
            <person name="Chevrette M.G."/>
            <person name="De Carvalho L.P.S."/>
            <person name="Shen B."/>
        </authorList>
    </citation>
    <scope>NUCLEOTIDE SEQUENCE [LARGE SCALE GENOMIC DNA]</scope>
    <source>
        <strain evidence="1 2">NPDC004119</strain>
    </source>
</reference>
<dbReference type="RefSeq" id="WP_387388992.1">
    <property type="nucleotide sequence ID" value="NZ_JBIAMT010000001.1"/>
</dbReference>
<evidence type="ECO:0000313" key="2">
    <source>
        <dbReference type="Proteomes" id="UP001601442"/>
    </source>
</evidence>
<dbReference type="EMBL" id="JBIAMT010000001">
    <property type="protein sequence ID" value="MFF0495184.1"/>
    <property type="molecule type" value="Genomic_DNA"/>
</dbReference>
<organism evidence="1 2">
    <name type="scientific">Nocardia aobensis</name>
    <dbReference type="NCBI Taxonomy" id="257277"/>
    <lineage>
        <taxon>Bacteria</taxon>
        <taxon>Bacillati</taxon>
        <taxon>Actinomycetota</taxon>
        <taxon>Actinomycetes</taxon>
        <taxon>Mycobacteriales</taxon>
        <taxon>Nocardiaceae</taxon>
        <taxon>Nocardia</taxon>
    </lineage>
</organism>
<evidence type="ECO:0008006" key="3">
    <source>
        <dbReference type="Google" id="ProtNLM"/>
    </source>
</evidence>
<accession>A0ABW6NWI1</accession>
<name>A0ABW6NWI1_9NOCA</name>
<proteinExistence type="predicted"/>